<dbReference type="SUPFAM" id="SSF51905">
    <property type="entry name" value="FAD/NAD(P)-binding domain"/>
    <property type="match status" value="1"/>
</dbReference>
<comment type="pathway">
    <text evidence="3 8">Carbohydrate metabolism; tricarboxylic acid cycle; oxaloacetate from (S)-malate (quinone route): step 1/1.</text>
</comment>
<dbReference type="GO" id="GO:0008924">
    <property type="term" value="F:L-malate dehydrogenase (quinone) activity"/>
    <property type="evidence" value="ECO:0007669"/>
    <property type="project" value="UniProtKB-UniRule"/>
</dbReference>
<dbReference type="EMBL" id="JADZSC010000003">
    <property type="protein sequence ID" value="MBH0231331.1"/>
    <property type="molecule type" value="Genomic_DNA"/>
</dbReference>
<evidence type="ECO:0000256" key="7">
    <source>
        <dbReference type="ARBA" id="ARBA00023002"/>
    </source>
</evidence>
<organism evidence="9 10">
    <name type="scientific">Halobacillus yeomjeoni</name>
    <dbReference type="NCBI Taxonomy" id="311194"/>
    <lineage>
        <taxon>Bacteria</taxon>
        <taxon>Bacillati</taxon>
        <taxon>Bacillota</taxon>
        <taxon>Bacilli</taxon>
        <taxon>Bacillales</taxon>
        <taxon>Bacillaceae</taxon>
        <taxon>Halobacillus</taxon>
    </lineage>
</organism>
<dbReference type="RefSeq" id="WP_197317958.1">
    <property type="nucleotide sequence ID" value="NZ_JADZSC010000003.1"/>
</dbReference>
<proteinExistence type="inferred from homology"/>
<dbReference type="AlphaFoldDB" id="A0A931MWI3"/>
<evidence type="ECO:0000256" key="3">
    <source>
        <dbReference type="ARBA" id="ARBA00005012"/>
    </source>
</evidence>
<comment type="similarity">
    <text evidence="8">Belongs to the MQO family.</text>
</comment>
<dbReference type="NCBIfam" id="NF009875">
    <property type="entry name" value="PRK13339.1"/>
    <property type="match status" value="1"/>
</dbReference>
<dbReference type="GO" id="GO:0006099">
    <property type="term" value="P:tricarboxylic acid cycle"/>
    <property type="evidence" value="ECO:0007669"/>
    <property type="project" value="UniProtKB-UniRule"/>
</dbReference>
<keyword evidence="10" id="KW-1185">Reference proteome</keyword>
<dbReference type="EC" id="1.1.5.4" evidence="8"/>
<evidence type="ECO:0000313" key="9">
    <source>
        <dbReference type="EMBL" id="MBH0231331.1"/>
    </source>
</evidence>
<evidence type="ECO:0000313" key="10">
    <source>
        <dbReference type="Proteomes" id="UP000614490"/>
    </source>
</evidence>
<comment type="catalytic activity">
    <reaction evidence="1 8">
        <text>(S)-malate + a quinone = a quinol + oxaloacetate</text>
        <dbReference type="Rhea" id="RHEA:46012"/>
        <dbReference type="ChEBI" id="CHEBI:15589"/>
        <dbReference type="ChEBI" id="CHEBI:16452"/>
        <dbReference type="ChEBI" id="CHEBI:24646"/>
        <dbReference type="ChEBI" id="CHEBI:132124"/>
        <dbReference type="EC" id="1.1.5.4"/>
    </reaction>
</comment>
<dbReference type="NCBIfam" id="NF003611">
    <property type="entry name" value="PRK05257.3-2"/>
    <property type="match status" value="1"/>
</dbReference>
<keyword evidence="4 8" id="KW-0816">Tricarboxylic acid cycle</keyword>
<dbReference type="PANTHER" id="PTHR43104">
    <property type="entry name" value="L-2-HYDROXYGLUTARATE DEHYDROGENASE, MITOCHONDRIAL"/>
    <property type="match status" value="1"/>
</dbReference>
<protein>
    <recommendedName>
        <fullName evidence="8">Probable malate:quinone oxidoreductase</fullName>
        <ecNumber evidence="8">1.1.5.4</ecNumber>
    </recommendedName>
    <alternativeName>
        <fullName evidence="8">MQO</fullName>
    </alternativeName>
    <alternativeName>
        <fullName evidence="8">Malate dehydrogenase [quinone]</fullName>
    </alternativeName>
</protein>
<dbReference type="NCBIfam" id="NF003604">
    <property type="entry name" value="PRK05257.1-3"/>
    <property type="match status" value="1"/>
</dbReference>
<keyword evidence="5 8" id="KW-0285">Flavoprotein</keyword>
<dbReference type="Pfam" id="PF06039">
    <property type="entry name" value="Mqo"/>
    <property type="match status" value="1"/>
</dbReference>
<evidence type="ECO:0000256" key="1">
    <source>
        <dbReference type="ARBA" id="ARBA00001139"/>
    </source>
</evidence>
<reference evidence="9 10" key="1">
    <citation type="journal article" date="2005" name="Int. J. Syst. Evol. Microbiol.">
        <title>Halobacillus yeomjeoni sp. nov., isolated from a marine solar saltern in Korea.</title>
        <authorList>
            <person name="Yoon J.H."/>
            <person name="Kang S.J."/>
            <person name="Lee C.H."/>
            <person name="Oh H.W."/>
            <person name="Oh T.K."/>
        </authorList>
    </citation>
    <scope>NUCLEOTIDE SEQUENCE [LARGE SCALE GENOMIC DNA]</scope>
    <source>
        <strain evidence="9 10">KCTC 3957</strain>
    </source>
</reference>
<name>A0A931MWI3_9BACI</name>
<dbReference type="HAMAP" id="MF_00212">
    <property type="entry name" value="MQO"/>
    <property type="match status" value="1"/>
</dbReference>
<evidence type="ECO:0000256" key="5">
    <source>
        <dbReference type="ARBA" id="ARBA00022630"/>
    </source>
</evidence>
<dbReference type="NCBIfam" id="NF003606">
    <property type="entry name" value="PRK05257.2-1"/>
    <property type="match status" value="1"/>
</dbReference>
<dbReference type="NCBIfam" id="NF003610">
    <property type="entry name" value="PRK05257.3-1"/>
    <property type="match status" value="1"/>
</dbReference>
<evidence type="ECO:0000256" key="6">
    <source>
        <dbReference type="ARBA" id="ARBA00022827"/>
    </source>
</evidence>
<keyword evidence="7 8" id="KW-0560">Oxidoreductase</keyword>
<dbReference type="InterPro" id="IPR006231">
    <property type="entry name" value="MQO"/>
</dbReference>
<dbReference type="NCBIfam" id="TIGR01320">
    <property type="entry name" value="mal_quin_oxido"/>
    <property type="match status" value="1"/>
</dbReference>
<gene>
    <name evidence="8" type="primary">mqo</name>
    <name evidence="9" type="ORF">H0267_13970</name>
</gene>
<evidence type="ECO:0000256" key="4">
    <source>
        <dbReference type="ARBA" id="ARBA00022532"/>
    </source>
</evidence>
<dbReference type="NCBIfam" id="NF003605">
    <property type="entry name" value="PRK05257.1-4"/>
    <property type="match status" value="1"/>
</dbReference>
<dbReference type="GO" id="GO:0047545">
    <property type="term" value="F:(S)-2-hydroxyglutarate dehydrogenase activity"/>
    <property type="evidence" value="ECO:0007669"/>
    <property type="project" value="TreeGrafter"/>
</dbReference>
<comment type="caution">
    <text evidence="9">The sequence shown here is derived from an EMBL/GenBank/DDBJ whole genome shotgun (WGS) entry which is preliminary data.</text>
</comment>
<dbReference type="InterPro" id="IPR036188">
    <property type="entry name" value="FAD/NAD-bd_sf"/>
</dbReference>
<dbReference type="PANTHER" id="PTHR43104:SF2">
    <property type="entry name" value="L-2-HYDROXYGLUTARATE DEHYDROGENASE, MITOCHONDRIAL"/>
    <property type="match status" value="1"/>
</dbReference>
<sequence>MSKNYTKTDAILIGAGIMSATLGSLMKELAPDWNIRVFERLDRAGEESSNVWNNAGTGHAALCELNYTKEQPDGSIDIEKAAKVNEQFNVSKQFWSYLVNTQKVRNPHEFIRPLPHMSLVHGASNVEFLRKRYQTMSANPLFKAMEFSEDPEQLKDWIPLIMKDRNLNEPIAATKIDQGTDVNFGDLTRKMFNHLESGGLEVNYKHSVEDIKRTSDGSWEVKVHDLESDRIEYHTTDFVFIGGGGGSLHLLQKTGIPESKQIGGFPVSGLFMVCKNQEIIEQHHAKVYGKAKVGAPPMSVPHLDTRFIDGKKSLLFGPFAGFSPRFLKTGSLMDLITSVKSDNLMTMSAAGVKNASLTKYLIEQVIASKDKRMEDLREFIPDAKSEDWDLVTAGQRVQVIKDTEDGGKGTLQFGTEVVSSSDGSVAALLGASPGASTAVSVMLEVLENCFPDHIGQWEAKIKEMIPSYGKQLAENPELLEEVHETADRVLELETSTDEKKQAYS</sequence>
<accession>A0A931MWI3</accession>
<comment type="cofactor">
    <cofactor evidence="2 8">
        <name>FAD</name>
        <dbReference type="ChEBI" id="CHEBI:57692"/>
    </cofactor>
</comment>
<keyword evidence="6 8" id="KW-0274">FAD</keyword>
<evidence type="ECO:0000256" key="2">
    <source>
        <dbReference type="ARBA" id="ARBA00001974"/>
    </source>
</evidence>
<evidence type="ECO:0000256" key="8">
    <source>
        <dbReference type="HAMAP-Rule" id="MF_00212"/>
    </source>
</evidence>
<dbReference type="Proteomes" id="UP000614490">
    <property type="component" value="Unassembled WGS sequence"/>
</dbReference>
<dbReference type="NCBIfam" id="NF003603">
    <property type="entry name" value="PRK05257.1-1"/>
    <property type="match status" value="1"/>
</dbReference>
<dbReference type="NCBIfam" id="NF003608">
    <property type="entry name" value="PRK05257.2-4"/>
    <property type="match status" value="1"/>
</dbReference>